<evidence type="ECO:0000313" key="8">
    <source>
        <dbReference type="EMBL" id="KAK4480475.1"/>
    </source>
</evidence>
<keyword evidence="2" id="KW-0418">Kinase</keyword>
<keyword evidence="4" id="KW-0732">Signal</keyword>
<dbReference type="EMBL" id="JAYDYQ010002686">
    <property type="protein sequence ID" value="KAK4480475.1"/>
    <property type="molecule type" value="Genomic_DNA"/>
</dbReference>
<evidence type="ECO:0000256" key="7">
    <source>
        <dbReference type="ARBA" id="ARBA00023180"/>
    </source>
</evidence>
<keyword evidence="5" id="KW-1133">Transmembrane helix</keyword>
<protein>
    <recommendedName>
        <fullName evidence="10">Glycerophosphodiester phosphodiesterase</fullName>
    </recommendedName>
</protein>
<evidence type="ECO:0000256" key="6">
    <source>
        <dbReference type="ARBA" id="ARBA00023136"/>
    </source>
</evidence>
<keyword evidence="9" id="KW-1185">Reference proteome</keyword>
<comment type="subcellular location">
    <subcellularLocation>
        <location evidence="1">Membrane</location>
        <topology evidence="1">Single-pass type I membrane protein</topology>
    </subcellularLocation>
</comment>
<evidence type="ECO:0000256" key="1">
    <source>
        <dbReference type="ARBA" id="ARBA00004479"/>
    </source>
</evidence>
<comment type="caution">
    <text evidence="8">The sequence shown here is derived from an EMBL/GenBank/DDBJ whole genome shotgun (WGS) entry which is preliminary data.</text>
</comment>
<evidence type="ECO:0000256" key="4">
    <source>
        <dbReference type="ARBA" id="ARBA00022729"/>
    </source>
</evidence>
<name>A0ABR0CUR7_9LAMI</name>
<evidence type="ECO:0000313" key="9">
    <source>
        <dbReference type="Proteomes" id="UP001291926"/>
    </source>
</evidence>
<reference evidence="8 9" key="1">
    <citation type="journal article" date="2023" name="bioRxiv">
        <title>Genome report: Whole genome sequence and annotation of Penstemon davidsonii.</title>
        <authorList>
            <person name="Ostevik K.L."/>
            <person name="Alabady M."/>
            <person name="Zhang M."/>
            <person name="Rausher M.D."/>
        </authorList>
    </citation>
    <scope>NUCLEOTIDE SEQUENCE [LARGE SCALE GENOMIC DNA]</scope>
    <source>
        <strain evidence="8">DNT005</strain>
        <tissue evidence="8">Whole leaf</tissue>
    </source>
</reference>
<gene>
    <name evidence="8" type="ORF">RD792_013549</name>
</gene>
<evidence type="ECO:0000256" key="5">
    <source>
        <dbReference type="ARBA" id="ARBA00022989"/>
    </source>
</evidence>
<organism evidence="8 9">
    <name type="scientific">Penstemon davidsonii</name>
    <dbReference type="NCBI Taxonomy" id="160366"/>
    <lineage>
        <taxon>Eukaryota</taxon>
        <taxon>Viridiplantae</taxon>
        <taxon>Streptophyta</taxon>
        <taxon>Embryophyta</taxon>
        <taxon>Tracheophyta</taxon>
        <taxon>Spermatophyta</taxon>
        <taxon>Magnoliopsida</taxon>
        <taxon>eudicotyledons</taxon>
        <taxon>Gunneridae</taxon>
        <taxon>Pentapetalae</taxon>
        <taxon>asterids</taxon>
        <taxon>lamiids</taxon>
        <taxon>Lamiales</taxon>
        <taxon>Plantaginaceae</taxon>
        <taxon>Cheloneae</taxon>
        <taxon>Penstemon</taxon>
    </lineage>
</organism>
<evidence type="ECO:0000256" key="2">
    <source>
        <dbReference type="ARBA" id="ARBA00022527"/>
    </source>
</evidence>
<keyword evidence="2" id="KW-0723">Serine/threonine-protein kinase</keyword>
<dbReference type="PANTHER" id="PTHR27009">
    <property type="entry name" value="RUST RESISTANCE KINASE LR10-RELATED"/>
    <property type="match status" value="1"/>
</dbReference>
<proteinExistence type="predicted"/>
<evidence type="ECO:0000256" key="3">
    <source>
        <dbReference type="ARBA" id="ARBA00022692"/>
    </source>
</evidence>
<evidence type="ECO:0008006" key="10">
    <source>
        <dbReference type="Google" id="ProtNLM"/>
    </source>
</evidence>
<dbReference type="InterPro" id="IPR045874">
    <property type="entry name" value="LRK10/LRL21-25-like"/>
</dbReference>
<keyword evidence="7" id="KW-0325">Glycoprotein</keyword>
<sequence>MEFAAYKGTQSIVDAISLMPHFHNLVSYVRQFQFWGFMIAYFGSMGVGRRKNMNPFDDDVSQIYFPLWIYDNLHEENEIEIKDATEEEKKMVKKIIIVALWCIQMRPFDRPSMNKVVEMLEGDFELEMPPKPSVAPREIEEDHGIQ</sequence>
<keyword evidence="3" id="KW-0812">Transmembrane</keyword>
<accession>A0ABR0CUR7</accession>
<dbReference type="Gene3D" id="1.10.510.10">
    <property type="entry name" value="Transferase(Phosphotransferase) domain 1"/>
    <property type="match status" value="1"/>
</dbReference>
<keyword evidence="6" id="KW-0472">Membrane</keyword>
<keyword evidence="2" id="KW-0808">Transferase</keyword>
<dbReference type="Proteomes" id="UP001291926">
    <property type="component" value="Unassembled WGS sequence"/>
</dbReference>